<dbReference type="EMBL" id="JPKZ01002390">
    <property type="protein sequence ID" value="KHN76900.1"/>
    <property type="molecule type" value="Genomic_DNA"/>
</dbReference>
<dbReference type="SMART" id="SM01048">
    <property type="entry name" value="C6"/>
    <property type="match status" value="5"/>
</dbReference>
<name>A0A0B2V7F2_TOXCA</name>
<dbReference type="PANTHER" id="PTHR31507:SF12">
    <property type="entry name" value="C6 DOMAIN-CONTAINING PROTEIN"/>
    <property type="match status" value="1"/>
</dbReference>
<dbReference type="OrthoDB" id="5876856at2759"/>
<feature type="chain" id="PRO_5002076932" description="C6 domain-containing protein" evidence="2">
    <location>
        <begin position="22"/>
        <end position="839"/>
    </location>
</feature>
<feature type="domain" description="C6" evidence="3">
    <location>
        <begin position="107"/>
        <end position="200"/>
    </location>
</feature>
<feature type="domain" description="C6" evidence="3">
    <location>
        <begin position="364"/>
        <end position="459"/>
    </location>
</feature>
<evidence type="ECO:0000256" key="1">
    <source>
        <dbReference type="SAM" id="MobiDB-lite"/>
    </source>
</evidence>
<gene>
    <name evidence="4" type="ORF">Tcan_05066</name>
</gene>
<keyword evidence="5" id="KW-1185">Reference proteome</keyword>
<dbReference type="InterPro" id="IPR036383">
    <property type="entry name" value="TSP1_rpt_sf"/>
</dbReference>
<dbReference type="Proteomes" id="UP000031036">
    <property type="component" value="Unassembled WGS sequence"/>
</dbReference>
<dbReference type="SMART" id="SM00209">
    <property type="entry name" value="TSP1"/>
    <property type="match status" value="2"/>
</dbReference>
<keyword evidence="2" id="KW-0732">Signal</keyword>
<feature type="signal peptide" evidence="2">
    <location>
        <begin position="1"/>
        <end position="21"/>
    </location>
</feature>
<evidence type="ECO:0000313" key="5">
    <source>
        <dbReference type="Proteomes" id="UP000031036"/>
    </source>
</evidence>
<organism evidence="4 5">
    <name type="scientific">Toxocara canis</name>
    <name type="common">Canine roundworm</name>
    <dbReference type="NCBI Taxonomy" id="6265"/>
    <lineage>
        <taxon>Eukaryota</taxon>
        <taxon>Metazoa</taxon>
        <taxon>Ecdysozoa</taxon>
        <taxon>Nematoda</taxon>
        <taxon>Chromadorea</taxon>
        <taxon>Rhabditida</taxon>
        <taxon>Spirurina</taxon>
        <taxon>Ascaridomorpha</taxon>
        <taxon>Ascaridoidea</taxon>
        <taxon>Toxocaridae</taxon>
        <taxon>Toxocara</taxon>
    </lineage>
</organism>
<feature type="region of interest" description="Disordered" evidence="1">
    <location>
        <begin position="608"/>
        <end position="634"/>
    </location>
</feature>
<evidence type="ECO:0000313" key="4">
    <source>
        <dbReference type="EMBL" id="KHN76900.1"/>
    </source>
</evidence>
<accession>A0A0B2V7F2</accession>
<feature type="domain" description="C6" evidence="3">
    <location>
        <begin position="488"/>
        <end position="577"/>
    </location>
</feature>
<protein>
    <recommendedName>
        <fullName evidence="3">C6 domain-containing protein</fullName>
    </recommendedName>
</protein>
<feature type="domain" description="C6" evidence="3">
    <location>
        <begin position="635"/>
        <end position="724"/>
    </location>
</feature>
<dbReference type="AlphaFoldDB" id="A0A0B2V7F2"/>
<feature type="domain" description="C6" evidence="3">
    <location>
        <begin position="255"/>
        <end position="339"/>
    </location>
</feature>
<dbReference type="InterPro" id="IPR000884">
    <property type="entry name" value="TSP1_rpt"/>
</dbReference>
<dbReference type="OMA" id="FICAIEV"/>
<sequence>MLGGTLAVLFLFHWLYNICVAQPNCSNTGLWGEWEPWQPCSNNPSGLNFSWRKRYCLGQPPGCTVVSEYTCLGSYAQLEECNATTSTTAMTGTATVTAVTEHTNSCGNTCSNLHISNVTFFNTTLGTITTNYYIASDGCRYLEMTCSAMDGQDVLLGANGNLSSIVTTGVPSATLNMTCGVDSMWFLSNSSNEVIHSLSCLSVPRLNQTNGNATTNSTSSPTVTTMNTTHGNSTVPSITTTTTKALGTTTPAPPCLSCPRLKPSDSPKNVFITLDHGIKNNCSTVSVSCSSSQPGGTVVLVVNGISSNHSTIANLSCTCSPQNIWLDNATGQQVKTVICLRYFPETTVPTTPIPTTTAAPGSPCTNCSNLKSVYTANMSAGAIEGRLVLDHYISRTGCRSVDIQCSSETGGQRAAIIFNGNVSNPYAVATTSVVTTLYCNSKSQWTNRNGTFIANNVTCILLPATNTTTNVTTTPTPILSTTATTPSCTACPPMRIGWVNDSMKMNGMVVMDRSTLNGCDVLQLSCYSDRVYSAVDILDSFGLPLAAGIGVVNTTFLCSNSAQWLSLVGYDVEQILCITPKVATTTPAPTSTTTVLTTTTAAPNAIASDNVTTSPVPTTPARPSTTTSPPGTPNCTKCGMPTIGNVTLPGFKEGNTVIDTTTVQGCAQTIITCLNDVPTLSVRILSIENGTLASGIGSANVTLACNHASRWQTANGTLVPGFICAIEVAMQTTTHPPTTITTRATTAITALTTTTVAAKCQGTQWNQWNSWTECSDTCGACGTRQRFRGCLQTSSDCECPGSAYDKTVCNTLVCTYPRASCCEGFAMGSSNNQFECIRL</sequence>
<evidence type="ECO:0000259" key="3">
    <source>
        <dbReference type="SMART" id="SM01048"/>
    </source>
</evidence>
<dbReference type="InterPro" id="IPR002601">
    <property type="entry name" value="C6_domain"/>
</dbReference>
<comment type="caution">
    <text evidence="4">The sequence shown here is derived from an EMBL/GenBank/DDBJ whole genome shotgun (WGS) entry which is preliminary data.</text>
</comment>
<dbReference type="STRING" id="6265.A0A0B2V7F2"/>
<dbReference type="SUPFAM" id="SSF82895">
    <property type="entry name" value="TSP-1 type 1 repeat"/>
    <property type="match status" value="2"/>
</dbReference>
<proteinExistence type="predicted"/>
<dbReference type="Gene3D" id="2.20.100.10">
    <property type="entry name" value="Thrombospondin type-1 (TSP1) repeat"/>
    <property type="match status" value="1"/>
</dbReference>
<feature type="compositionally biased region" description="Low complexity" evidence="1">
    <location>
        <begin position="612"/>
        <end position="634"/>
    </location>
</feature>
<evidence type="ECO:0000256" key="2">
    <source>
        <dbReference type="SAM" id="SignalP"/>
    </source>
</evidence>
<feature type="compositionally biased region" description="Low complexity" evidence="1">
    <location>
        <begin position="211"/>
        <end position="229"/>
    </location>
</feature>
<dbReference type="PANTHER" id="PTHR31507">
    <property type="entry name" value="PROTEIN CBG15923"/>
    <property type="match status" value="1"/>
</dbReference>
<dbReference type="PROSITE" id="PS50092">
    <property type="entry name" value="TSP1"/>
    <property type="match status" value="2"/>
</dbReference>
<dbReference type="Pfam" id="PF01681">
    <property type="entry name" value="C6"/>
    <property type="match status" value="3"/>
</dbReference>
<reference evidence="4 5" key="1">
    <citation type="submission" date="2014-11" db="EMBL/GenBank/DDBJ databases">
        <title>Genetic blueprint of the zoonotic pathogen Toxocara canis.</title>
        <authorList>
            <person name="Zhu X.-Q."/>
            <person name="Korhonen P.K."/>
            <person name="Cai H."/>
            <person name="Young N.D."/>
            <person name="Nejsum P."/>
            <person name="von Samson-Himmelstjerna G."/>
            <person name="Boag P.R."/>
            <person name="Tan P."/>
            <person name="Li Q."/>
            <person name="Min J."/>
            <person name="Yang Y."/>
            <person name="Wang X."/>
            <person name="Fang X."/>
            <person name="Hall R.S."/>
            <person name="Hofmann A."/>
            <person name="Sternberg P.W."/>
            <person name="Jex A.R."/>
            <person name="Gasser R.B."/>
        </authorList>
    </citation>
    <scope>NUCLEOTIDE SEQUENCE [LARGE SCALE GENOMIC DNA]</scope>
    <source>
        <strain evidence="4">PN_DK_2014</strain>
    </source>
</reference>
<feature type="region of interest" description="Disordered" evidence="1">
    <location>
        <begin position="211"/>
        <end position="238"/>
    </location>
</feature>